<accession>A0ABN3K5F9</accession>
<comment type="caution">
    <text evidence="1">The sequence shown here is derived from an EMBL/GenBank/DDBJ whole genome shotgun (WGS) entry which is preliminary data.</text>
</comment>
<proteinExistence type="predicted"/>
<organism evidence="1 2">
    <name type="scientific">Actinomadura vinacea</name>
    <dbReference type="NCBI Taxonomy" id="115336"/>
    <lineage>
        <taxon>Bacteria</taxon>
        <taxon>Bacillati</taxon>
        <taxon>Actinomycetota</taxon>
        <taxon>Actinomycetes</taxon>
        <taxon>Streptosporangiales</taxon>
        <taxon>Thermomonosporaceae</taxon>
        <taxon>Actinomadura</taxon>
    </lineage>
</organism>
<evidence type="ECO:0008006" key="3">
    <source>
        <dbReference type="Google" id="ProtNLM"/>
    </source>
</evidence>
<dbReference type="EMBL" id="BAAARW010000032">
    <property type="protein sequence ID" value="GAA2447362.1"/>
    <property type="molecule type" value="Genomic_DNA"/>
</dbReference>
<name>A0ABN3K5F9_9ACTN</name>
<reference evidence="1 2" key="1">
    <citation type="journal article" date="2019" name="Int. J. Syst. Evol. Microbiol.">
        <title>The Global Catalogue of Microorganisms (GCM) 10K type strain sequencing project: providing services to taxonomists for standard genome sequencing and annotation.</title>
        <authorList>
            <consortium name="The Broad Institute Genomics Platform"/>
            <consortium name="The Broad Institute Genome Sequencing Center for Infectious Disease"/>
            <person name="Wu L."/>
            <person name="Ma J."/>
        </authorList>
    </citation>
    <scope>NUCLEOTIDE SEQUENCE [LARGE SCALE GENOMIC DNA]</scope>
    <source>
        <strain evidence="1 2">JCM 3325</strain>
    </source>
</reference>
<protein>
    <recommendedName>
        <fullName evidence="3">DUF1877 family protein</fullName>
    </recommendedName>
</protein>
<evidence type="ECO:0000313" key="2">
    <source>
        <dbReference type="Proteomes" id="UP001501231"/>
    </source>
</evidence>
<dbReference type="Proteomes" id="UP001501231">
    <property type="component" value="Unassembled WGS sequence"/>
</dbReference>
<sequence>MLLRMGILYDYFIATTDDEAAQIIDWGAGPGHPPEGQPPKEHVEGGIDPAVQLGTLEAILTGRPYEQVSSRPRHADLIAPNEESDTEQWVVTVSDDFVTLMADASDDQFAAAAPPWSQTEEFWGAADPIELEQIMRGLRDIAQRAREQRRHLYCWMSL</sequence>
<gene>
    <name evidence="1" type="ORF">GCM10010191_75790</name>
</gene>
<keyword evidence="2" id="KW-1185">Reference proteome</keyword>
<evidence type="ECO:0000313" key="1">
    <source>
        <dbReference type="EMBL" id="GAA2447362.1"/>
    </source>
</evidence>